<protein>
    <submittedName>
        <fullName evidence="2">DUF3270 family protein</fullName>
    </submittedName>
</protein>
<dbReference type="Proteomes" id="UP000663608">
    <property type="component" value="Chromosome"/>
</dbReference>
<dbReference type="KEGG" id="lti:JW886_09335"/>
<feature type="transmembrane region" description="Helical" evidence="1">
    <location>
        <begin position="36"/>
        <end position="55"/>
    </location>
</feature>
<keyword evidence="1" id="KW-0812">Transmembrane</keyword>
<evidence type="ECO:0000313" key="2">
    <source>
        <dbReference type="EMBL" id="QSE76637.1"/>
    </source>
</evidence>
<accession>A0AA45KFX8</accession>
<name>A0AA45KFX8_9LACT</name>
<keyword evidence="1" id="KW-1133">Transmembrane helix</keyword>
<dbReference type="Pfam" id="PF11674">
    <property type="entry name" value="DUF3270"/>
    <property type="match status" value="1"/>
</dbReference>
<proteinExistence type="predicted"/>
<dbReference type="RefSeq" id="WP_205871941.1">
    <property type="nucleotide sequence ID" value="NZ_CP070872.1"/>
</dbReference>
<keyword evidence="3" id="KW-1185">Reference proteome</keyword>
<evidence type="ECO:0000256" key="1">
    <source>
        <dbReference type="SAM" id="Phobius"/>
    </source>
</evidence>
<evidence type="ECO:0000313" key="3">
    <source>
        <dbReference type="Proteomes" id="UP000663608"/>
    </source>
</evidence>
<keyword evidence="1" id="KW-0472">Membrane</keyword>
<feature type="transmembrane region" description="Helical" evidence="1">
    <location>
        <begin position="61"/>
        <end position="80"/>
    </location>
</feature>
<gene>
    <name evidence="2" type="ORF">JW886_09335</name>
</gene>
<dbReference type="AlphaFoldDB" id="A0AA45KFX8"/>
<dbReference type="InterPro" id="IPR021688">
    <property type="entry name" value="DUF3270"/>
</dbReference>
<dbReference type="EMBL" id="CP070872">
    <property type="protein sequence ID" value="QSE76637.1"/>
    <property type="molecule type" value="Genomic_DNA"/>
</dbReference>
<organism evidence="2 3">
    <name type="scientific">Lactococcus taiwanensis</name>
    <dbReference type="NCBI Taxonomy" id="1151742"/>
    <lineage>
        <taxon>Bacteria</taxon>
        <taxon>Bacillati</taxon>
        <taxon>Bacillota</taxon>
        <taxon>Bacilli</taxon>
        <taxon>Lactobacillales</taxon>
        <taxon>Streptococcaceae</taxon>
        <taxon>Lactococcus</taxon>
    </lineage>
</organism>
<reference evidence="2 3" key="1">
    <citation type="submission" date="2021-02" db="EMBL/GenBank/DDBJ databases">
        <title>Complete genome sequence of Lactococcus lactis strain K_LL004.</title>
        <authorList>
            <person name="Kim H.B."/>
        </authorList>
    </citation>
    <scope>NUCLEOTIDE SEQUENCE [LARGE SCALE GENOMIC DNA]</scope>
    <source>
        <strain evidence="2 3">K_LL004</strain>
    </source>
</reference>
<sequence length="93" mass="10934">MELRNLKDFYEKQEYYNYEETQGREQRQFNKRVEELNFFTNIAVFSIFLAIITYILVSVLISWIAVPVAVVVSLGLYVSVKKGISKAIKFLMK</sequence>